<dbReference type="Pfam" id="PF25612">
    <property type="entry name" value="DUF7940"/>
    <property type="match status" value="1"/>
</dbReference>
<accession>A0A656QC69</accession>
<dbReference type="InterPro" id="IPR057700">
    <property type="entry name" value="DUF7940"/>
</dbReference>
<comment type="caution">
    <text evidence="1">The sequence shown here is derived from an EMBL/GenBank/DDBJ whole genome shotgun (WGS) entry which is preliminary data.</text>
</comment>
<evidence type="ECO:0000313" key="1">
    <source>
        <dbReference type="EMBL" id="KDR26004.1"/>
    </source>
</evidence>
<dbReference type="EMBL" id="JFHD01000040">
    <property type="protein sequence ID" value="KDR26004.1"/>
    <property type="molecule type" value="Genomic_DNA"/>
</dbReference>
<dbReference type="AlphaFoldDB" id="A0A656QC69"/>
<reference evidence="1 2" key="1">
    <citation type="submission" date="2014-03" db="EMBL/GenBank/DDBJ databases">
        <title>Draft Genome Sequences of Four Burkholderia Strains.</title>
        <authorList>
            <person name="Liu X.Y."/>
            <person name="Li C.X."/>
            <person name="Xu J.H."/>
        </authorList>
    </citation>
    <scope>NUCLEOTIDE SEQUENCE [LARGE SCALE GENOMIC DNA]</scope>
    <source>
        <strain evidence="1 2">OP-1</strain>
    </source>
</reference>
<dbReference type="Proteomes" id="UP000027451">
    <property type="component" value="Unassembled WGS sequence"/>
</dbReference>
<organism evidence="1 2">
    <name type="scientific">Caballeronia zhejiangensis</name>
    <dbReference type="NCBI Taxonomy" id="871203"/>
    <lineage>
        <taxon>Bacteria</taxon>
        <taxon>Pseudomonadati</taxon>
        <taxon>Pseudomonadota</taxon>
        <taxon>Betaproteobacteria</taxon>
        <taxon>Burkholderiales</taxon>
        <taxon>Burkholderiaceae</taxon>
        <taxon>Caballeronia</taxon>
    </lineage>
</organism>
<gene>
    <name evidence="1" type="ORF">BG60_26545</name>
</gene>
<keyword evidence="2" id="KW-1185">Reference proteome</keyword>
<protein>
    <recommendedName>
        <fullName evidence="3">Holin</fullName>
    </recommendedName>
</protein>
<evidence type="ECO:0000313" key="2">
    <source>
        <dbReference type="Proteomes" id="UP000027451"/>
    </source>
</evidence>
<evidence type="ECO:0008006" key="3">
    <source>
        <dbReference type="Google" id="ProtNLM"/>
    </source>
</evidence>
<proteinExistence type="predicted"/>
<name>A0A656QC69_9BURK</name>
<sequence>MKLIDDASAVWHRLWSVRFAILSALFGIAAQVQDNLPAIRDFVTPKEFVALSIVCGLASALSRVIKQPSLTGGNQ</sequence>
<dbReference type="RefSeq" id="WP_034473831.1">
    <property type="nucleotide sequence ID" value="NZ_JFHD01000040.1"/>
</dbReference>